<feature type="compositionally biased region" description="Basic and acidic residues" evidence="1">
    <location>
        <begin position="144"/>
        <end position="171"/>
    </location>
</feature>
<proteinExistence type="predicted"/>
<feature type="region of interest" description="Disordered" evidence="1">
    <location>
        <begin position="1"/>
        <end position="181"/>
    </location>
</feature>
<protein>
    <recommendedName>
        <fullName evidence="2">Bulb-type lectin domain-containing protein</fullName>
    </recommendedName>
</protein>
<dbReference type="Gene3D" id="2.90.10.10">
    <property type="entry name" value="Bulb-type lectin domain"/>
    <property type="match status" value="1"/>
</dbReference>
<sequence>MKGKTSSTRDNSPAGTASTTRPALIGPRVPSDPDVSGRGHDSRDRTPGSATAASDESPLTSGTGPKTLLAGHSTGDQQPSDDSPEATVARSKSAVDPDASDAPKTTAHALDTSTGAAKTASRRTSSETENTAEGDTGTSGSDAGTKDGDSASDKPEAESTRRDDGAAERKNAQWSRLTVDGGTVLHPGESVASNRMRIKMSHTGNLVISDENGVIRWASHTAGEGYKAVFSSNGNLIVRTQDGRRAWSSRTKGHDGAQLVIHRNGNVTVSVPDGTVLWSAGTQH</sequence>
<evidence type="ECO:0000256" key="1">
    <source>
        <dbReference type="SAM" id="MobiDB-lite"/>
    </source>
</evidence>
<feature type="domain" description="Bulb-type lectin" evidence="2">
    <location>
        <begin position="176"/>
        <end position="282"/>
    </location>
</feature>
<feature type="compositionally biased region" description="Polar residues" evidence="1">
    <location>
        <begin position="1"/>
        <end position="21"/>
    </location>
</feature>
<dbReference type="Proteomes" id="UP001352223">
    <property type="component" value="Unassembled WGS sequence"/>
</dbReference>
<dbReference type="RefSeq" id="WP_324770646.1">
    <property type="nucleotide sequence ID" value="NZ_BAAATS010000037.1"/>
</dbReference>
<keyword evidence="4" id="KW-1185">Reference proteome</keyword>
<organism evidence="3 4">
    <name type="scientific">Streptomyces kunmingensis</name>
    <dbReference type="NCBI Taxonomy" id="68225"/>
    <lineage>
        <taxon>Bacteria</taxon>
        <taxon>Bacillati</taxon>
        <taxon>Actinomycetota</taxon>
        <taxon>Actinomycetes</taxon>
        <taxon>Kitasatosporales</taxon>
        <taxon>Streptomycetaceae</taxon>
        <taxon>Streptomyces</taxon>
    </lineage>
</organism>
<dbReference type="InterPro" id="IPR036426">
    <property type="entry name" value="Bulb-type_lectin_dom_sf"/>
</dbReference>
<dbReference type="EMBL" id="JAOZYB010000201">
    <property type="protein sequence ID" value="MEB3962991.1"/>
    <property type="molecule type" value="Genomic_DNA"/>
</dbReference>
<gene>
    <name evidence="3" type="ORF">OKJ48_22475</name>
</gene>
<evidence type="ECO:0000313" key="3">
    <source>
        <dbReference type="EMBL" id="MEB3962991.1"/>
    </source>
</evidence>
<feature type="compositionally biased region" description="Low complexity" evidence="1">
    <location>
        <begin position="134"/>
        <end position="143"/>
    </location>
</feature>
<evidence type="ECO:0000259" key="2">
    <source>
        <dbReference type="PROSITE" id="PS50927"/>
    </source>
</evidence>
<feature type="compositionally biased region" description="Basic and acidic residues" evidence="1">
    <location>
        <begin position="35"/>
        <end position="46"/>
    </location>
</feature>
<dbReference type="SUPFAM" id="SSF51110">
    <property type="entry name" value="alpha-D-mannose-specific plant lectins"/>
    <property type="match status" value="1"/>
</dbReference>
<accession>A0ABU6CFM9</accession>
<dbReference type="InterPro" id="IPR001480">
    <property type="entry name" value="Bulb-type_lectin_dom"/>
</dbReference>
<comment type="caution">
    <text evidence="3">The sequence shown here is derived from an EMBL/GenBank/DDBJ whole genome shotgun (WGS) entry which is preliminary data.</text>
</comment>
<reference evidence="3 4" key="1">
    <citation type="submission" date="2022-10" db="EMBL/GenBank/DDBJ databases">
        <authorList>
            <person name="Xie J."/>
            <person name="Shen N."/>
        </authorList>
    </citation>
    <scope>NUCLEOTIDE SEQUENCE [LARGE SCALE GENOMIC DNA]</scope>
    <source>
        <strain evidence="3 4">DSM 41681</strain>
    </source>
</reference>
<feature type="compositionally biased region" description="Polar residues" evidence="1">
    <location>
        <begin position="48"/>
        <end position="64"/>
    </location>
</feature>
<name>A0ABU6CFM9_9ACTN</name>
<evidence type="ECO:0000313" key="4">
    <source>
        <dbReference type="Proteomes" id="UP001352223"/>
    </source>
</evidence>
<dbReference type="SMART" id="SM00108">
    <property type="entry name" value="B_lectin"/>
    <property type="match status" value="1"/>
</dbReference>
<dbReference type="PROSITE" id="PS50927">
    <property type="entry name" value="BULB_LECTIN"/>
    <property type="match status" value="1"/>
</dbReference>